<dbReference type="HOGENOM" id="CLU_2969751_0_0_10"/>
<dbReference type="STRING" id="763034.HMPREF9446_02268"/>
<name>F3PU47_9BACE</name>
<dbReference type="AlphaFoldDB" id="F3PU47"/>
<evidence type="ECO:0000313" key="2">
    <source>
        <dbReference type="Proteomes" id="UP000003416"/>
    </source>
</evidence>
<dbReference type="EMBL" id="AFBN01000040">
    <property type="protein sequence ID" value="EGF56492.1"/>
    <property type="molecule type" value="Genomic_DNA"/>
</dbReference>
<dbReference type="Proteomes" id="UP000003416">
    <property type="component" value="Unassembled WGS sequence"/>
</dbReference>
<gene>
    <name evidence="1" type="ORF">HMPREF9446_02268</name>
</gene>
<proteinExistence type="predicted"/>
<evidence type="ECO:0000313" key="1">
    <source>
        <dbReference type="EMBL" id="EGF56492.1"/>
    </source>
</evidence>
<sequence length="58" mass="6585">MISCLCHQMWAGSLFFCLASLTICLLPSICNFPGQLFQVKTSVLLYFVEQDGFPEHKK</sequence>
<accession>F3PU47</accession>
<keyword evidence="2" id="KW-1185">Reference proteome</keyword>
<reference evidence="1 2" key="1">
    <citation type="submission" date="2011-02" db="EMBL/GenBank/DDBJ databases">
        <authorList>
            <person name="Weinstock G."/>
            <person name="Sodergren E."/>
            <person name="Clifton S."/>
            <person name="Fulton L."/>
            <person name="Fulton B."/>
            <person name="Courtney L."/>
            <person name="Fronick C."/>
            <person name="Harrison M."/>
            <person name="Strong C."/>
            <person name="Farmer C."/>
            <person name="Delahaunty K."/>
            <person name="Markovic C."/>
            <person name="Hall O."/>
            <person name="Minx P."/>
            <person name="Tomlinson C."/>
            <person name="Mitreva M."/>
            <person name="Hou S."/>
            <person name="Chen J."/>
            <person name="Wollam A."/>
            <person name="Pepin K.H."/>
            <person name="Johnson M."/>
            <person name="Bhonagiri V."/>
            <person name="Zhang X."/>
            <person name="Suruliraj S."/>
            <person name="Warren W."/>
            <person name="Chinwalla A."/>
            <person name="Mardis E.R."/>
            <person name="Wilson R.K."/>
        </authorList>
    </citation>
    <scope>NUCLEOTIDE SEQUENCE [LARGE SCALE GENOMIC DNA]</scope>
    <source>
        <strain evidence="1 2">YIT 12057</strain>
    </source>
</reference>
<organism evidence="1 2">
    <name type="scientific">Bacteroides fluxus YIT 12057</name>
    <dbReference type="NCBI Taxonomy" id="763034"/>
    <lineage>
        <taxon>Bacteria</taxon>
        <taxon>Pseudomonadati</taxon>
        <taxon>Bacteroidota</taxon>
        <taxon>Bacteroidia</taxon>
        <taxon>Bacteroidales</taxon>
        <taxon>Bacteroidaceae</taxon>
        <taxon>Bacteroides</taxon>
    </lineage>
</organism>
<protein>
    <submittedName>
        <fullName evidence="1">Conserved domain protein</fullName>
    </submittedName>
</protein>
<comment type="caution">
    <text evidence="1">The sequence shown here is derived from an EMBL/GenBank/DDBJ whole genome shotgun (WGS) entry which is preliminary data.</text>
</comment>